<evidence type="ECO:0000256" key="7">
    <source>
        <dbReference type="SAM" id="MobiDB-lite"/>
    </source>
</evidence>
<dbReference type="PANTHER" id="PTHR23061:SF12">
    <property type="entry name" value="DNA POLYMERASE ALPHA SUBUNIT B"/>
    <property type="match status" value="1"/>
</dbReference>
<feature type="compositionally biased region" description="Polar residues" evidence="7">
    <location>
        <begin position="139"/>
        <end position="163"/>
    </location>
</feature>
<comment type="function">
    <text evidence="6">Accessory subunit of the DNA polymerase alpha complex (also known as the alpha DNA polymerase-primase complex) which plays an essential role in the initiation of DNA synthesis.</text>
</comment>
<dbReference type="AlphaFoldDB" id="A0A0G2EE13"/>
<comment type="caution">
    <text evidence="10">The sequence shown here is derived from an EMBL/GenBank/DDBJ whole genome shotgun (WGS) entry which is preliminary data.</text>
</comment>
<dbReference type="InterPro" id="IPR054300">
    <property type="entry name" value="OB_DPOA2"/>
</dbReference>
<evidence type="ECO:0000256" key="5">
    <source>
        <dbReference type="ARBA" id="ARBA00023242"/>
    </source>
</evidence>
<dbReference type="PIRSF" id="PIRSF018300">
    <property type="entry name" value="DNA_pol_alph_2"/>
    <property type="match status" value="1"/>
</dbReference>
<protein>
    <recommendedName>
        <fullName evidence="3 6">DNA polymerase alpha subunit B</fullName>
    </recommendedName>
</protein>
<evidence type="ECO:0000259" key="8">
    <source>
        <dbReference type="Pfam" id="PF04042"/>
    </source>
</evidence>
<dbReference type="Gene3D" id="3.60.21.60">
    <property type="match status" value="2"/>
</dbReference>
<feature type="domain" description="DNA polymerase alpha/delta/epsilon subunit B" evidence="8">
    <location>
        <begin position="365"/>
        <end position="596"/>
    </location>
</feature>
<evidence type="ECO:0000313" key="10">
    <source>
        <dbReference type="EMBL" id="KKY21142.1"/>
    </source>
</evidence>
<dbReference type="OrthoDB" id="336885at2759"/>
<feature type="compositionally biased region" description="Basic and acidic residues" evidence="7">
    <location>
        <begin position="71"/>
        <end position="92"/>
    </location>
</feature>
<keyword evidence="4 6" id="KW-0235">DNA replication</keyword>
<reference evidence="10 11" key="2">
    <citation type="submission" date="2015-05" db="EMBL/GenBank/DDBJ databases">
        <authorList>
            <person name="Morales-Cruz A."/>
            <person name="Amrine K.C."/>
            <person name="Cantu D."/>
        </authorList>
    </citation>
    <scope>NUCLEOTIDE SEQUENCE [LARGE SCALE GENOMIC DNA]</scope>
    <source>
        <strain evidence="10">UCRPC4</strain>
    </source>
</reference>
<feature type="domain" description="DNA polymerase alpha subunit B OB" evidence="9">
    <location>
        <begin position="224"/>
        <end position="331"/>
    </location>
</feature>
<sequence length="656" mass="71798">MAASEDLNELFGSSFKDGLPVEVSGELKSMLRLYSITPQELFYKWESYSLKMGAEDTNLDLDTVRMFKKDVQDSVEREHRGKGGARGNEKRSNIHATPKAAPNADVYGMLDELTPNASYPRQRSNNGASMKRKAEFDSPTANKYSKASSTPRSQQVNGNSGTPQGVPFSERQNAGQVTETLNNHLSAAEAPIAPFPEPRIKTVANTDVKKFGYKPMSMRLSDSSEVLDERIDEFMAIIQKHHNLEDSAFGSAVSQSTSEIVAVGRIACDTAEGKLNSASTILEMSRRMGAGLRVPLKLDKLPSYQLFPGQIVAVRGTNPSGEYFSVSEILEIPLLPPAATQVVALDSINEKLGGSEDSPASPLSILIGSGPYTADNNLDFEPLKTLCEKAAESMVDALVLTGPFLDLEHPLLAAGDFDLPDVKGVDPNEANISTLFRLWIAPSIQKLVSAVPTITIILAPSARDIVSKHVSWPEDSLAKKELGLPLKQVKMVPNPVTISFNETVIGISSQDILYQLRREELFHGVSSDSIARLSRYLIEQRHFFPLFPPTSREALPKSGLENGNATGAMLDIGYLKLGEWLNVKPDILIIPSYLPACVKVVESVLVINPNSLSKRKGAGTFAQVSLHPRTISDEERENKTLTHKVFERARVEMVRI</sequence>
<evidence type="ECO:0000256" key="1">
    <source>
        <dbReference type="ARBA" id="ARBA00004123"/>
    </source>
</evidence>
<gene>
    <name evidence="10" type="ORF">UCRPC4_g03838</name>
</gene>
<keyword evidence="11" id="KW-1185">Reference proteome</keyword>
<dbReference type="FunFam" id="3.60.21.60:FF:000005">
    <property type="entry name" value="DNA polymerase alpha subunit B"/>
    <property type="match status" value="1"/>
</dbReference>
<dbReference type="InterPro" id="IPR007185">
    <property type="entry name" value="DNA_pol_a/d/e_bsu"/>
</dbReference>
<evidence type="ECO:0000259" key="9">
    <source>
        <dbReference type="Pfam" id="PF22062"/>
    </source>
</evidence>
<keyword evidence="5 6" id="KW-0539">Nucleus</keyword>
<feature type="region of interest" description="Disordered" evidence="7">
    <location>
        <begin position="71"/>
        <end position="169"/>
    </location>
</feature>
<name>A0A0G2EE13_PHACM</name>
<dbReference type="Proteomes" id="UP000053317">
    <property type="component" value="Unassembled WGS sequence"/>
</dbReference>
<organism evidence="10 11">
    <name type="scientific">Phaeomoniella chlamydospora</name>
    <name type="common">Phaeoacremonium chlamydosporum</name>
    <dbReference type="NCBI Taxonomy" id="158046"/>
    <lineage>
        <taxon>Eukaryota</taxon>
        <taxon>Fungi</taxon>
        <taxon>Dikarya</taxon>
        <taxon>Ascomycota</taxon>
        <taxon>Pezizomycotina</taxon>
        <taxon>Eurotiomycetes</taxon>
        <taxon>Chaetothyriomycetidae</taxon>
        <taxon>Phaeomoniellales</taxon>
        <taxon>Phaeomoniellaceae</taxon>
        <taxon>Phaeomoniella</taxon>
    </lineage>
</organism>
<evidence type="ECO:0000256" key="6">
    <source>
        <dbReference type="PIRNR" id="PIRNR018300"/>
    </source>
</evidence>
<dbReference type="FunFam" id="3.60.21.60:FF:000008">
    <property type="entry name" value="DNA polymerase alpha subunit B"/>
    <property type="match status" value="1"/>
</dbReference>
<dbReference type="Pfam" id="PF22062">
    <property type="entry name" value="OB_DPOA2"/>
    <property type="match status" value="1"/>
</dbReference>
<dbReference type="EMBL" id="LCWF01000087">
    <property type="protein sequence ID" value="KKY21142.1"/>
    <property type="molecule type" value="Genomic_DNA"/>
</dbReference>
<feature type="compositionally biased region" description="Polar residues" evidence="7">
    <location>
        <begin position="115"/>
        <end position="128"/>
    </location>
</feature>
<evidence type="ECO:0000256" key="4">
    <source>
        <dbReference type="ARBA" id="ARBA00022705"/>
    </source>
</evidence>
<dbReference type="GO" id="GO:0005658">
    <property type="term" value="C:alpha DNA polymerase:primase complex"/>
    <property type="evidence" value="ECO:0007669"/>
    <property type="project" value="EnsemblFungi"/>
</dbReference>
<dbReference type="Pfam" id="PF04042">
    <property type="entry name" value="DNA_pol_E_B"/>
    <property type="match status" value="1"/>
</dbReference>
<dbReference type="GO" id="GO:0006270">
    <property type="term" value="P:DNA replication initiation"/>
    <property type="evidence" value="ECO:0007669"/>
    <property type="project" value="EnsemblFungi"/>
</dbReference>
<evidence type="ECO:0000313" key="11">
    <source>
        <dbReference type="Proteomes" id="UP000053317"/>
    </source>
</evidence>
<dbReference type="GO" id="GO:0003677">
    <property type="term" value="F:DNA binding"/>
    <property type="evidence" value="ECO:0007669"/>
    <property type="project" value="InterPro"/>
</dbReference>
<proteinExistence type="inferred from homology"/>
<evidence type="ECO:0000256" key="3">
    <source>
        <dbReference type="ARBA" id="ARBA00018596"/>
    </source>
</evidence>
<accession>A0A0G2EE13</accession>
<dbReference type="PANTHER" id="PTHR23061">
    <property type="entry name" value="DNA POLYMERASE 2 ALPHA 70 KDA SUBUNIT"/>
    <property type="match status" value="1"/>
</dbReference>
<comment type="subcellular location">
    <subcellularLocation>
        <location evidence="1 6">Nucleus</location>
    </subcellularLocation>
</comment>
<evidence type="ECO:0000256" key="2">
    <source>
        <dbReference type="ARBA" id="ARBA00007299"/>
    </source>
</evidence>
<dbReference type="InterPro" id="IPR016722">
    <property type="entry name" value="DNA_pol_alpha_bsu"/>
</dbReference>
<comment type="similarity">
    <text evidence="2 6">Belongs to the DNA polymerase alpha subunit B family.</text>
</comment>
<reference evidence="10 11" key="1">
    <citation type="submission" date="2015-05" db="EMBL/GenBank/DDBJ databases">
        <title>Distinctive expansion of gene families associated with plant cell wall degradation and secondary metabolism in the genomes of grapevine trunk pathogens.</title>
        <authorList>
            <person name="Lawrence D.P."/>
            <person name="Travadon R."/>
            <person name="Rolshausen P.E."/>
            <person name="Baumgartner K."/>
        </authorList>
    </citation>
    <scope>NUCLEOTIDE SEQUENCE [LARGE SCALE GENOMIC DNA]</scope>
    <source>
        <strain evidence="10">UCRPC4</strain>
    </source>
</reference>